<gene>
    <name evidence="1" type="ORF">MEDL_59512</name>
</gene>
<organism evidence="1 2">
    <name type="scientific">Mytilus edulis</name>
    <name type="common">Blue mussel</name>
    <dbReference type="NCBI Taxonomy" id="6550"/>
    <lineage>
        <taxon>Eukaryota</taxon>
        <taxon>Metazoa</taxon>
        <taxon>Spiralia</taxon>
        <taxon>Lophotrochozoa</taxon>
        <taxon>Mollusca</taxon>
        <taxon>Bivalvia</taxon>
        <taxon>Autobranchia</taxon>
        <taxon>Pteriomorphia</taxon>
        <taxon>Mytilida</taxon>
        <taxon>Mytiloidea</taxon>
        <taxon>Mytilidae</taxon>
        <taxon>Mytilinae</taxon>
        <taxon>Mytilus</taxon>
    </lineage>
</organism>
<protein>
    <submittedName>
        <fullName evidence="1">Uncharacterized protein</fullName>
    </submittedName>
</protein>
<keyword evidence="2" id="KW-1185">Reference proteome</keyword>
<accession>A0A8S3UYW6</accession>
<comment type="caution">
    <text evidence="1">The sequence shown here is derived from an EMBL/GenBank/DDBJ whole genome shotgun (WGS) entry which is preliminary data.</text>
</comment>
<proteinExistence type="predicted"/>
<evidence type="ECO:0000313" key="1">
    <source>
        <dbReference type="EMBL" id="CAG2247622.1"/>
    </source>
</evidence>
<sequence length="302" mass="34847">MKSFRIESKTFLQVDEVRKVFLIESDVVVCTPFKIQRYNSTHKLEKEILFPSTDSAYIPKLDLLAILSEEHDYFQINFMNVVTFDLSKHPLRLPKPPYPQPINAIAASSDYIYYAGQYCSGRIALNGAHLPFSFNGNVGNEMIINNNEIFIPFGQYIRIYSLSFQSLRFLSGETLEQGNKLDAQQPFPNAVVYDMDHPVPHQQNLQWNYQQSFNHNDSMMPSLRQSNQATNFISMTTDQDNNVYAVNTNSQDIARWNHLNNKWDPIITSCHGLRCPSSLTFGEEFSYAYVCVEDFNSTRNPY</sequence>
<reference evidence="1" key="1">
    <citation type="submission" date="2021-03" db="EMBL/GenBank/DDBJ databases">
        <authorList>
            <person name="Bekaert M."/>
        </authorList>
    </citation>
    <scope>NUCLEOTIDE SEQUENCE</scope>
</reference>
<dbReference type="SUPFAM" id="SSF101898">
    <property type="entry name" value="NHL repeat"/>
    <property type="match status" value="1"/>
</dbReference>
<name>A0A8S3UYW6_MYTED</name>
<dbReference type="AlphaFoldDB" id="A0A8S3UYW6"/>
<evidence type="ECO:0000313" key="2">
    <source>
        <dbReference type="Proteomes" id="UP000683360"/>
    </source>
</evidence>
<dbReference type="Proteomes" id="UP000683360">
    <property type="component" value="Unassembled WGS sequence"/>
</dbReference>
<dbReference type="EMBL" id="CAJPWZ010002912">
    <property type="protein sequence ID" value="CAG2247622.1"/>
    <property type="molecule type" value="Genomic_DNA"/>
</dbReference>